<proteinExistence type="predicted"/>
<feature type="transmembrane region" description="Helical" evidence="1">
    <location>
        <begin position="12"/>
        <end position="30"/>
    </location>
</feature>
<evidence type="ECO:0000313" key="3">
    <source>
        <dbReference type="Proteomes" id="UP001105220"/>
    </source>
</evidence>
<dbReference type="VEuPathDB" id="VectorBase:ACON029343"/>
<sequence>MDNWHNALLWMSWFFGLCVLLYVCTVRASLKQWKGRFGQAVTLKPNPAGNLPVSVYVIEPDTKHGPCIVHLNYDSLLKDSKPSKPKLELLDTVQHGSTVNLVGDI</sequence>
<keyword evidence="1" id="KW-0472">Membrane</keyword>
<dbReference type="Proteomes" id="UP001105220">
    <property type="component" value="Unplaced"/>
</dbReference>
<dbReference type="EnsemblMetazoa" id="ACON029343-RA">
    <property type="protein sequence ID" value="ACON029343-PA"/>
    <property type="gene ID" value="ACON029343"/>
</dbReference>
<organism evidence="2 3">
    <name type="scientific">Anopheles coluzzii</name>
    <name type="common">African malaria mosquito</name>
    <dbReference type="NCBI Taxonomy" id="1518534"/>
    <lineage>
        <taxon>Eukaryota</taxon>
        <taxon>Metazoa</taxon>
        <taxon>Ecdysozoa</taxon>
        <taxon>Arthropoda</taxon>
        <taxon>Hexapoda</taxon>
        <taxon>Insecta</taxon>
        <taxon>Pterygota</taxon>
        <taxon>Neoptera</taxon>
        <taxon>Endopterygota</taxon>
        <taxon>Diptera</taxon>
        <taxon>Nematocera</taxon>
        <taxon>Culicoidea</taxon>
        <taxon>Culicidae</taxon>
        <taxon>Anophelinae</taxon>
        <taxon>Anopheles</taxon>
    </lineage>
</organism>
<dbReference type="AlphaFoldDB" id="A0A6E8WAC9"/>
<keyword evidence="1" id="KW-1133">Transmembrane helix</keyword>
<reference evidence="2" key="2">
    <citation type="submission" date="2020-05" db="UniProtKB">
        <authorList>
            <consortium name="EnsemblMetazoa"/>
        </authorList>
    </citation>
    <scope>IDENTIFICATION</scope>
    <source>
        <strain evidence="2">Ngousso</strain>
    </source>
</reference>
<protein>
    <submittedName>
        <fullName evidence="2">Uncharacterized protein</fullName>
    </submittedName>
</protein>
<accession>A0A6E8WAC9</accession>
<keyword evidence="3" id="KW-1185">Reference proteome</keyword>
<reference key="1">
    <citation type="journal article" date="2019" name="Genes (Basel)">
        <title>A High-Quality De novo Genome Assembly from a Single Mosquito Using PacBio Sequencing.</title>
        <authorList>
            <person name="Kingan S.B."/>
            <person name="Heaton H."/>
            <person name="Cudini J."/>
            <person name="Lambert C.C."/>
            <person name="Baybayan P."/>
            <person name="Galvin B.D."/>
            <person name="Durbin R."/>
            <person name="Korlach J."/>
            <person name="Lawniczak M.K.N."/>
        </authorList>
    </citation>
    <scope>NUCLEOTIDE SEQUENCE [LARGE SCALE GENOMIC DNA]</scope>
    <source>
        <strain>Mali-NIH</strain>
    </source>
</reference>
<keyword evidence="1" id="KW-0812">Transmembrane</keyword>
<name>A0A6E8WAC9_ANOCL</name>
<evidence type="ECO:0000256" key="1">
    <source>
        <dbReference type="SAM" id="Phobius"/>
    </source>
</evidence>
<evidence type="ECO:0000313" key="2">
    <source>
        <dbReference type="EnsemblMetazoa" id="ACON029343-PA"/>
    </source>
</evidence>